<evidence type="ECO:0000256" key="4">
    <source>
        <dbReference type="ARBA" id="ARBA00023187"/>
    </source>
</evidence>
<evidence type="ECO:0000256" key="2">
    <source>
        <dbReference type="ARBA" id="ARBA00022664"/>
    </source>
</evidence>
<keyword evidence="9" id="KW-0418">Kinase</keyword>
<proteinExistence type="inferred from homology"/>
<protein>
    <recommendedName>
        <fullName evidence="6">Serine-threonine kinase receptor-associated protein</fullName>
    </recommendedName>
</protein>
<sequence>MATDTTKVVPLTCHGHSRPVPHIHFSATVEEEQYYLISACKDGNPMLRDGVTGDWIGTFLGHKGAVWQARLSSDATLAATASADFTAKVWDTHTGEALHTLTHNHIVRAVALPNQPRPQILATGGMEKKLRIFDLSRGSASSSPTDSSSSSGTPPSYEIGTGVHGGSIKSIVWTADPNVVITAAEDKKIRWWDLRTQNTIGEYAVEGVVGSCELDNTSSEGILSVAAGKSVYFFDSMRPGSPIKTFKTPYELASVALHRAQGRFVTGGSSQNDTWVRVWDFNSEKELETNKGHHGPIWSISFSPDGKLYATGSEDGTIKLWKNTSGPYGLWK</sequence>
<dbReference type="InterPro" id="IPR020472">
    <property type="entry name" value="WD40_PAC1"/>
</dbReference>
<dbReference type="PANTHER" id="PTHR19877:SF13">
    <property type="entry name" value="SERINE-THREONINE KINASE RECEPTOR-ASSOCIATED PROTEIN"/>
    <property type="match status" value="1"/>
</dbReference>
<keyword evidence="10" id="KW-1185">Reference proteome</keyword>
<keyword evidence="9" id="KW-0808">Transferase</keyword>
<evidence type="ECO:0000256" key="8">
    <source>
        <dbReference type="SAM" id="MobiDB-lite"/>
    </source>
</evidence>
<dbReference type="SUPFAM" id="SSF50978">
    <property type="entry name" value="WD40 repeat-like"/>
    <property type="match status" value="1"/>
</dbReference>
<keyword evidence="4" id="KW-0508">mRNA splicing</keyword>
<keyword evidence="1 7" id="KW-0853">WD repeat</keyword>
<name>A0A6A6V1U0_9PLEO</name>
<gene>
    <name evidence="9" type="ORF">M011DRAFT_222945</name>
</gene>
<dbReference type="PROSITE" id="PS50294">
    <property type="entry name" value="WD_REPEATS_REGION"/>
    <property type="match status" value="3"/>
</dbReference>
<keyword evidence="2" id="KW-0507">mRNA processing</keyword>
<dbReference type="EMBL" id="MU006598">
    <property type="protein sequence ID" value="KAF2743281.1"/>
    <property type="molecule type" value="Genomic_DNA"/>
</dbReference>
<dbReference type="PRINTS" id="PR00320">
    <property type="entry name" value="GPROTEINBRPT"/>
</dbReference>
<reference evidence="9" key="1">
    <citation type="journal article" date="2020" name="Stud. Mycol.">
        <title>101 Dothideomycetes genomes: a test case for predicting lifestyles and emergence of pathogens.</title>
        <authorList>
            <person name="Haridas S."/>
            <person name="Albert R."/>
            <person name="Binder M."/>
            <person name="Bloem J."/>
            <person name="Labutti K."/>
            <person name="Salamov A."/>
            <person name="Andreopoulos B."/>
            <person name="Baker S."/>
            <person name="Barry K."/>
            <person name="Bills G."/>
            <person name="Bluhm B."/>
            <person name="Cannon C."/>
            <person name="Castanera R."/>
            <person name="Culley D."/>
            <person name="Daum C."/>
            <person name="Ezra D."/>
            <person name="Gonzalez J."/>
            <person name="Henrissat B."/>
            <person name="Kuo A."/>
            <person name="Liang C."/>
            <person name="Lipzen A."/>
            <person name="Lutzoni F."/>
            <person name="Magnuson J."/>
            <person name="Mondo S."/>
            <person name="Nolan M."/>
            <person name="Ohm R."/>
            <person name="Pangilinan J."/>
            <person name="Park H.-J."/>
            <person name="Ramirez L."/>
            <person name="Alfaro M."/>
            <person name="Sun H."/>
            <person name="Tritt A."/>
            <person name="Yoshinaga Y."/>
            <person name="Zwiers L.-H."/>
            <person name="Turgeon B."/>
            <person name="Goodwin S."/>
            <person name="Spatafora J."/>
            <person name="Crous P."/>
            <person name="Grigoriev I."/>
        </authorList>
    </citation>
    <scope>NUCLEOTIDE SEQUENCE</scope>
    <source>
        <strain evidence="9">CBS 119925</strain>
    </source>
</reference>
<dbReference type="InterPro" id="IPR036322">
    <property type="entry name" value="WD40_repeat_dom_sf"/>
</dbReference>
<dbReference type="PROSITE" id="PS00678">
    <property type="entry name" value="WD_REPEATS_1"/>
    <property type="match status" value="1"/>
</dbReference>
<feature type="compositionally biased region" description="Low complexity" evidence="8">
    <location>
        <begin position="137"/>
        <end position="156"/>
    </location>
</feature>
<evidence type="ECO:0000256" key="6">
    <source>
        <dbReference type="ARBA" id="ARBA00040390"/>
    </source>
</evidence>
<dbReference type="Proteomes" id="UP000799440">
    <property type="component" value="Unassembled WGS sequence"/>
</dbReference>
<evidence type="ECO:0000256" key="3">
    <source>
        <dbReference type="ARBA" id="ARBA00022737"/>
    </source>
</evidence>
<dbReference type="OrthoDB" id="408728at2759"/>
<dbReference type="CDD" id="cd00200">
    <property type="entry name" value="WD40"/>
    <property type="match status" value="1"/>
</dbReference>
<evidence type="ECO:0000256" key="1">
    <source>
        <dbReference type="ARBA" id="ARBA00022574"/>
    </source>
</evidence>
<dbReference type="InterPro" id="IPR001680">
    <property type="entry name" value="WD40_rpt"/>
</dbReference>
<comment type="similarity">
    <text evidence="5">Belongs to the WD repeat STRAP family.</text>
</comment>
<dbReference type="GO" id="GO:0032797">
    <property type="term" value="C:SMN complex"/>
    <property type="evidence" value="ECO:0007669"/>
    <property type="project" value="TreeGrafter"/>
</dbReference>
<dbReference type="Pfam" id="PF00400">
    <property type="entry name" value="WD40"/>
    <property type="match status" value="4"/>
</dbReference>
<evidence type="ECO:0000256" key="7">
    <source>
        <dbReference type="PROSITE-ProRule" id="PRU00221"/>
    </source>
</evidence>
<dbReference type="PANTHER" id="PTHR19877">
    <property type="entry name" value="EUKARYOTIC TRANSLATION INITIATION FACTOR 3 SUBUNIT I"/>
    <property type="match status" value="1"/>
</dbReference>
<feature type="repeat" description="WD" evidence="7">
    <location>
        <begin position="161"/>
        <end position="202"/>
    </location>
</feature>
<evidence type="ECO:0000313" key="9">
    <source>
        <dbReference type="EMBL" id="KAF2743281.1"/>
    </source>
</evidence>
<organism evidence="9 10">
    <name type="scientific">Sporormia fimetaria CBS 119925</name>
    <dbReference type="NCBI Taxonomy" id="1340428"/>
    <lineage>
        <taxon>Eukaryota</taxon>
        <taxon>Fungi</taxon>
        <taxon>Dikarya</taxon>
        <taxon>Ascomycota</taxon>
        <taxon>Pezizomycotina</taxon>
        <taxon>Dothideomycetes</taxon>
        <taxon>Pleosporomycetidae</taxon>
        <taxon>Pleosporales</taxon>
        <taxon>Sporormiaceae</taxon>
        <taxon>Sporormia</taxon>
    </lineage>
</organism>
<dbReference type="Gene3D" id="2.130.10.10">
    <property type="entry name" value="YVTN repeat-like/Quinoprotein amine dehydrogenase"/>
    <property type="match status" value="1"/>
</dbReference>
<evidence type="ECO:0000256" key="5">
    <source>
        <dbReference type="ARBA" id="ARBA00038394"/>
    </source>
</evidence>
<feature type="repeat" description="WD" evidence="7">
    <location>
        <begin position="290"/>
        <end position="322"/>
    </location>
</feature>
<dbReference type="GO" id="GO:0016301">
    <property type="term" value="F:kinase activity"/>
    <property type="evidence" value="ECO:0007669"/>
    <property type="project" value="UniProtKB-KW"/>
</dbReference>
<feature type="region of interest" description="Disordered" evidence="8">
    <location>
        <begin position="137"/>
        <end position="159"/>
    </location>
</feature>
<dbReference type="PROSITE" id="PS50082">
    <property type="entry name" value="WD_REPEATS_2"/>
    <property type="match status" value="3"/>
</dbReference>
<keyword evidence="3" id="KW-0677">Repeat</keyword>
<dbReference type="AlphaFoldDB" id="A0A6A6V1U0"/>
<dbReference type="InterPro" id="IPR019775">
    <property type="entry name" value="WD40_repeat_CS"/>
</dbReference>
<feature type="repeat" description="WD" evidence="7">
    <location>
        <begin position="59"/>
        <end position="100"/>
    </location>
</feature>
<dbReference type="SMART" id="SM00320">
    <property type="entry name" value="WD40"/>
    <property type="match status" value="7"/>
</dbReference>
<dbReference type="GO" id="GO:0003723">
    <property type="term" value="F:RNA binding"/>
    <property type="evidence" value="ECO:0007669"/>
    <property type="project" value="TreeGrafter"/>
</dbReference>
<evidence type="ECO:0000313" key="10">
    <source>
        <dbReference type="Proteomes" id="UP000799440"/>
    </source>
</evidence>
<dbReference type="GO" id="GO:0000387">
    <property type="term" value="P:spliceosomal snRNP assembly"/>
    <property type="evidence" value="ECO:0007669"/>
    <property type="project" value="TreeGrafter"/>
</dbReference>
<keyword evidence="9" id="KW-0675">Receptor</keyword>
<accession>A0A6A6V1U0</accession>
<dbReference type="InterPro" id="IPR015943">
    <property type="entry name" value="WD40/YVTN_repeat-like_dom_sf"/>
</dbReference>